<dbReference type="RefSeq" id="WP_343785482.1">
    <property type="nucleotide sequence ID" value="NZ_BAAAFH010000003.1"/>
</dbReference>
<accession>A0ABP3Y1E5</accession>
<dbReference type="PANTHER" id="PTHR30373:SF8">
    <property type="entry name" value="BLL7265 PROTEIN"/>
    <property type="match status" value="1"/>
</dbReference>
<proteinExistence type="predicted"/>
<organism evidence="2 3">
    <name type="scientific">Wandonia haliotis</name>
    <dbReference type="NCBI Taxonomy" id="574963"/>
    <lineage>
        <taxon>Bacteria</taxon>
        <taxon>Pseudomonadati</taxon>
        <taxon>Bacteroidota</taxon>
        <taxon>Flavobacteriia</taxon>
        <taxon>Flavobacteriales</taxon>
        <taxon>Crocinitomicaceae</taxon>
        <taxon>Wandonia</taxon>
    </lineage>
</organism>
<dbReference type="InterPro" id="IPR007621">
    <property type="entry name" value="TPM_dom"/>
</dbReference>
<sequence>MPETLEFLTYKDEEEVITAIQEAESNTSGEIRVHLEKRSEKDHFARAKEVFDELGMHQTDLRNGVLIYVAIEDHVFYIIGDKGINDLVEDDFWDCTRDTMLTHFKSGRFKEGLIAGILKAGERLKEFFPDNGKNENELCDTVSRS</sequence>
<evidence type="ECO:0000313" key="3">
    <source>
        <dbReference type="Proteomes" id="UP001501126"/>
    </source>
</evidence>
<dbReference type="Proteomes" id="UP001501126">
    <property type="component" value="Unassembled WGS sequence"/>
</dbReference>
<evidence type="ECO:0000259" key="1">
    <source>
        <dbReference type="Pfam" id="PF04536"/>
    </source>
</evidence>
<reference evidence="3" key="1">
    <citation type="journal article" date="2019" name="Int. J. Syst. Evol. Microbiol.">
        <title>The Global Catalogue of Microorganisms (GCM) 10K type strain sequencing project: providing services to taxonomists for standard genome sequencing and annotation.</title>
        <authorList>
            <consortium name="The Broad Institute Genomics Platform"/>
            <consortium name="The Broad Institute Genome Sequencing Center for Infectious Disease"/>
            <person name="Wu L."/>
            <person name="Ma J."/>
        </authorList>
    </citation>
    <scope>NUCLEOTIDE SEQUENCE [LARGE SCALE GENOMIC DNA]</scope>
    <source>
        <strain evidence="3">JCM 16083</strain>
    </source>
</reference>
<dbReference type="PANTHER" id="PTHR30373">
    <property type="entry name" value="UPF0603 PROTEIN YGCG"/>
    <property type="match status" value="1"/>
</dbReference>
<evidence type="ECO:0000313" key="2">
    <source>
        <dbReference type="EMBL" id="GAA0874582.1"/>
    </source>
</evidence>
<dbReference type="EMBL" id="BAAAFH010000003">
    <property type="protein sequence ID" value="GAA0874582.1"/>
    <property type="molecule type" value="Genomic_DNA"/>
</dbReference>
<comment type="caution">
    <text evidence="2">The sequence shown here is derived from an EMBL/GenBank/DDBJ whole genome shotgun (WGS) entry which is preliminary data.</text>
</comment>
<dbReference type="Pfam" id="PF04536">
    <property type="entry name" value="TPM_phosphatase"/>
    <property type="match status" value="1"/>
</dbReference>
<protein>
    <submittedName>
        <fullName evidence="2">TPM domain-containing protein</fullName>
    </submittedName>
</protein>
<name>A0ABP3Y1E5_9FLAO</name>
<gene>
    <name evidence="2" type="ORF">GCM10009118_09900</name>
</gene>
<feature type="domain" description="TPM" evidence="1">
    <location>
        <begin position="6"/>
        <end position="121"/>
    </location>
</feature>
<dbReference type="Gene3D" id="3.10.310.50">
    <property type="match status" value="1"/>
</dbReference>
<keyword evidence="3" id="KW-1185">Reference proteome</keyword>